<dbReference type="EMBL" id="JAESVN010000003">
    <property type="protein sequence ID" value="MBL4917457.1"/>
    <property type="molecule type" value="Genomic_DNA"/>
</dbReference>
<organism evidence="2 3">
    <name type="scientific">Szabonella alba</name>
    <dbReference type="NCBI Taxonomy" id="2804194"/>
    <lineage>
        <taxon>Bacteria</taxon>
        <taxon>Pseudomonadati</taxon>
        <taxon>Pseudomonadota</taxon>
        <taxon>Alphaproteobacteria</taxon>
        <taxon>Rhodobacterales</taxon>
        <taxon>Paracoccaceae</taxon>
        <taxon>Szabonella</taxon>
    </lineage>
</organism>
<reference evidence="2" key="1">
    <citation type="submission" date="2021-01" db="EMBL/GenBank/DDBJ databases">
        <title>Tabrizicola alba sp. nov. a motile alkaliphilic bacterium isolated from a soda lake.</title>
        <authorList>
            <person name="Szuroczki S."/>
            <person name="Abbaszade G."/>
            <person name="Schumann P."/>
            <person name="Toth E."/>
        </authorList>
    </citation>
    <scope>NUCLEOTIDE SEQUENCE</scope>
    <source>
        <strain evidence="2">DMG-N-6</strain>
    </source>
</reference>
<dbReference type="RefSeq" id="WP_202688364.1">
    <property type="nucleotide sequence ID" value="NZ_JAESVN010000003.1"/>
</dbReference>
<accession>A0A8K0VDS7</accession>
<evidence type="ECO:0000313" key="3">
    <source>
        <dbReference type="Proteomes" id="UP000648908"/>
    </source>
</evidence>
<feature type="region of interest" description="Disordered" evidence="1">
    <location>
        <begin position="161"/>
        <end position="185"/>
    </location>
</feature>
<name>A0A8K0VDS7_9RHOB</name>
<gene>
    <name evidence="2" type="ORF">JL811_09510</name>
</gene>
<dbReference type="AlphaFoldDB" id="A0A8K0VDS7"/>
<sequence>MPGTIRPASEVLLRHGDYTVTLRASLRAAVALENTPEGFAGLFDQIAGQSLSATYTVIRAAAKDMAEAERLLAHVGTEPLAAFLRSAQADCLALMWACLLPAQGEASNPEPAAGPEITLSQFFTELFSRATSWLHWPPSEVWNASVSEIVTALEAQADRELRRAGVEPTDTAAKDAQRKANIAAGLDPEFDREKLRALRSKLRG</sequence>
<evidence type="ECO:0000313" key="2">
    <source>
        <dbReference type="EMBL" id="MBL4917457.1"/>
    </source>
</evidence>
<proteinExistence type="predicted"/>
<comment type="caution">
    <text evidence="2">The sequence shown here is derived from an EMBL/GenBank/DDBJ whole genome shotgun (WGS) entry which is preliminary data.</text>
</comment>
<keyword evidence="3" id="KW-1185">Reference proteome</keyword>
<evidence type="ECO:0000256" key="1">
    <source>
        <dbReference type="SAM" id="MobiDB-lite"/>
    </source>
</evidence>
<evidence type="ECO:0008006" key="4">
    <source>
        <dbReference type="Google" id="ProtNLM"/>
    </source>
</evidence>
<protein>
    <recommendedName>
        <fullName evidence="4">Phage tail assembly chaperone protein, TAC</fullName>
    </recommendedName>
</protein>
<dbReference type="Proteomes" id="UP000648908">
    <property type="component" value="Unassembled WGS sequence"/>
</dbReference>